<name>A0AAV9NU46_9PEZI</name>
<gene>
    <name evidence="3" type="ORF">LTR77_010933</name>
</gene>
<dbReference type="InterPro" id="IPR010920">
    <property type="entry name" value="LSM_dom_sf"/>
</dbReference>
<dbReference type="PANTHER" id="PTHR10701:SF5">
    <property type="entry name" value="N-ALPHA-ACETYLTRANSFERASE 38, NATC AUXILIARY SUBUNIT"/>
    <property type="match status" value="1"/>
</dbReference>
<proteinExistence type="predicted"/>
<dbReference type="InterPro" id="IPR001163">
    <property type="entry name" value="Sm_dom_euk/arc"/>
</dbReference>
<accession>A0AAV9NU46</accession>
<protein>
    <recommendedName>
        <fullName evidence="2">Sm domain-containing protein</fullName>
    </recommendedName>
</protein>
<dbReference type="GeneID" id="89932257"/>
<evidence type="ECO:0000313" key="4">
    <source>
        <dbReference type="Proteomes" id="UP001337655"/>
    </source>
</evidence>
<organism evidence="3 4">
    <name type="scientific">Saxophila tyrrhenica</name>
    <dbReference type="NCBI Taxonomy" id="1690608"/>
    <lineage>
        <taxon>Eukaryota</taxon>
        <taxon>Fungi</taxon>
        <taxon>Dikarya</taxon>
        <taxon>Ascomycota</taxon>
        <taxon>Pezizomycotina</taxon>
        <taxon>Dothideomycetes</taxon>
        <taxon>Dothideomycetidae</taxon>
        <taxon>Mycosphaerellales</taxon>
        <taxon>Extremaceae</taxon>
        <taxon>Saxophila</taxon>
    </lineage>
</organism>
<evidence type="ECO:0000259" key="2">
    <source>
        <dbReference type="SMART" id="SM00651"/>
    </source>
</evidence>
<feature type="domain" description="Sm" evidence="2">
    <location>
        <begin position="18"/>
        <end position="107"/>
    </location>
</feature>
<dbReference type="SUPFAM" id="SSF50182">
    <property type="entry name" value="Sm-like ribonucleoproteins"/>
    <property type="match status" value="1"/>
</dbReference>
<evidence type="ECO:0000256" key="1">
    <source>
        <dbReference type="SAM" id="MobiDB-lite"/>
    </source>
</evidence>
<dbReference type="AlphaFoldDB" id="A0AAV9NU46"/>
<dbReference type="InterPro" id="IPR034110">
    <property type="entry name" value="LSMD1_Sm"/>
</dbReference>
<evidence type="ECO:0000313" key="3">
    <source>
        <dbReference type="EMBL" id="KAK5163149.1"/>
    </source>
</evidence>
<dbReference type="PANTHER" id="PTHR10701">
    <property type="entry name" value="SMALL NUCLEAR RIBONUCLEOPROTEIN-ASSOCIATED PROTEIN B AND N"/>
    <property type="match status" value="1"/>
</dbReference>
<feature type="region of interest" description="Disordered" evidence="1">
    <location>
        <begin position="125"/>
        <end position="155"/>
    </location>
</feature>
<comment type="caution">
    <text evidence="3">The sequence shown here is derived from an EMBL/GenBank/DDBJ whole genome shotgun (WGS) entry which is preliminary data.</text>
</comment>
<reference evidence="3 4" key="1">
    <citation type="submission" date="2023-08" db="EMBL/GenBank/DDBJ databases">
        <title>Black Yeasts Isolated from many extreme environments.</title>
        <authorList>
            <person name="Coleine C."/>
            <person name="Stajich J.E."/>
            <person name="Selbmann L."/>
        </authorList>
    </citation>
    <scope>NUCLEOTIDE SEQUENCE [LARGE SCALE GENOMIC DNA]</scope>
    <source>
        <strain evidence="3 4">CCFEE 5935</strain>
    </source>
</reference>
<dbReference type="Pfam" id="PF01423">
    <property type="entry name" value="LSM"/>
    <property type="match status" value="1"/>
</dbReference>
<dbReference type="SMART" id="SM00651">
    <property type="entry name" value="Sm"/>
    <property type="match status" value="1"/>
</dbReference>
<feature type="compositionally biased region" description="Pro residues" evidence="1">
    <location>
        <begin position="131"/>
        <end position="140"/>
    </location>
</feature>
<sequence length="335" mass="37275">MATRSASNPTGTPAQATAYLTSLLNKTLHIHISDGRMFVGQLKCTDNERNIILAMTHEYRQPSKKDVERAAAEHEASEKAGKVKVDMKKRFVGLVVVPGRYIEKVEVEGVTLHIGAANVFKVISADRRPPMPDPPSPPSYPDSMSSSTNDAPQNEATPLEQLQQVISLWSKGTQDLRSIFTSGTFTECAEKIRKLPLAAGAEQILRTSPDLDTQHDLKVITDLAESLVKLSVWLEETSTELRSIRSDLDAGENVIMASWNNRPNISDRNLFKAVELTFSLAIKLPELQSSFDQAITKWRGLLHDLVAKMESMELHMTEREAVELIVDEIMNLDSR</sequence>
<dbReference type="GO" id="GO:0031417">
    <property type="term" value="C:NatC complex"/>
    <property type="evidence" value="ECO:0007669"/>
    <property type="project" value="InterPro"/>
</dbReference>
<dbReference type="InterPro" id="IPR050914">
    <property type="entry name" value="snRNP_SmB/NAA38-like"/>
</dbReference>
<dbReference type="RefSeq" id="XP_064653697.1">
    <property type="nucleotide sequence ID" value="XM_064808149.1"/>
</dbReference>
<keyword evidence="4" id="KW-1185">Reference proteome</keyword>
<dbReference type="EMBL" id="JAVRRT010000028">
    <property type="protein sequence ID" value="KAK5163149.1"/>
    <property type="molecule type" value="Genomic_DNA"/>
</dbReference>
<dbReference type="CDD" id="cd06168">
    <property type="entry name" value="LSMD1"/>
    <property type="match status" value="1"/>
</dbReference>
<dbReference type="Proteomes" id="UP001337655">
    <property type="component" value="Unassembled WGS sequence"/>
</dbReference>
<dbReference type="Gene3D" id="2.30.30.100">
    <property type="match status" value="1"/>
</dbReference>